<feature type="region of interest" description="Disordered" evidence="1">
    <location>
        <begin position="221"/>
        <end position="251"/>
    </location>
</feature>
<organism evidence="2 3">
    <name type="scientific">Pseudarthrobacter siccitolerans</name>
    <dbReference type="NCBI Taxonomy" id="861266"/>
    <lineage>
        <taxon>Bacteria</taxon>
        <taxon>Bacillati</taxon>
        <taxon>Actinomycetota</taxon>
        <taxon>Actinomycetes</taxon>
        <taxon>Micrococcales</taxon>
        <taxon>Micrococcaceae</taxon>
        <taxon>Pseudarthrobacter</taxon>
    </lineage>
</organism>
<evidence type="ECO:0000256" key="1">
    <source>
        <dbReference type="SAM" id="MobiDB-lite"/>
    </source>
</evidence>
<protein>
    <recommendedName>
        <fullName evidence="4">MarR family transcriptional regulator</fullName>
    </recommendedName>
</protein>
<dbReference type="RefSeq" id="WP_306638888.1">
    <property type="nucleotide sequence ID" value="NZ_JAUSXB010000001.1"/>
</dbReference>
<accession>A0ABU0PR68</accession>
<evidence type="ECO:0000313" key="2">
    <source>
        <dbReference type="EMBL" id="MDQ0676450.1"/>
    </source>
</evidence>
<sequence>MYVLTVDQRGSTSDVDRVPELISALQSLTPARFERSVGDELQGVVEQPDEVVDIALHALRSGYWYVGIGIGVVQLVPGGSPREGSGSGFVAARKAVELAKSAAGQVPLSVVAGTIGRGKEIPPQAKEGAMAGANAQAVLRLIGRLVQHRTQAQWRVVDSLRALQAGDGKHGSQKHVAQQLGITEQSVSRAVLRSGWQEEWAARPAAAMLLDYAQSRIVATQTAPTQTAATQTAQPQSDPPQTVRPRNEGDT</sequence>
<evidence type="ECO:0008006" key="4">
    <source>
        <dbReference type="Google" id="ProtNLM"/>
    </source>
</evidence>
<reference evidence="2 3" key="1">
    <citation type="submission" date="2023-07" db="EMBL/GenBank/DDBJ databases">
        <title>Comparative genomics of wheat-associated soil bacteria to identify genetic determinants of phenazine resistance.</title>
        <authorList>
            <person name="Mouncey N."/>
        </authorList>
    </citation>
    <scope>NUCLEOTIDE SEQUENCE [LARGE SCALE GENOMIC DNA]</scope>
    <source>
        <strain evidence="2 3">W1I3</strain>
    </source>
</reference>
<evidence type="ECO:0000313" key="3">
    <source>
        <dbReference type="Proteomes" id="UP001236806"/>
    </source>
</evidence>
<dbReference type="Proteomes" id="UP001236806">
    <property type="component" value="Unassembled WGS sequence"/>
</dbReference>
<proteinExistence type="predicted"/>
<gene>
    <name evidence="2" type="ORF">QFZ36_004011</name>
</gene>
<keyword evidence="3" id="KW-1185">Reference proteome</keyword>
<feature type="compositionally biased region" description="Low complexity" evidence="1">
    <location>
        <begin position="221"/>
        <end position="241"/>
    </location>
</feature>
<name>A0ABU0PR68_9MICC</name>
<dbReference type="EMBL" id="JAUSXB010000001">
    <property type="protein sequence ID" value="MDQ0676450.1"/>
    <property type="molecule type" value="Genomic_DNA"/>
</dbReference>
<comment type="caution">
    <text evidence="2">The sequence shown here is derived from an EMBL/GenBank/DDBJ whole genome shotgun (WGS) entry which is preliminary data.</text>
</comment>